<dbReference type="PANTHER" id="PTHR46377">
    <property type="entry name" value="DUAL SPECIFICITY PROTEIN PHOSPHATASE 19"/>
    <property type="match status" value="1"/>
</dbReference>
<evidence type="ECO:0000313" key="11">
    <source>
        <dbReference type="EMBL" id="CAH1788616.1"/>
    </source>
</evidence>
<dbReference type="PROSITE" id="PS50056">
    <property type="entry name" value="TYR_PHOSPHATASE_2"/>
    <property type="match status" value="1"/>
</dbReference>
<comment type="subcellular location">
    <subcellularLocation>
        <location evidence="2">Cytoplasm</location>
    </subcellularLocation>
    <subcellularLocation>
        <location evidence="1">Nucleus</location>
    </subcellularLocation>
</comment>
<dbReference type="GO" id="GO:0004725">
    <property type="term" value="F:protein tyrosine phosphatase activity"/>
    <property type="evidence" value="ECO:0007669"/>
    <property type="project" value="UniProtKB-EC"/>
</dbReference>
<evidence type="ECO:0000256" key="3">
    <source>
        <dbReference type="ARBA" id="ARBA00008601"/>
    </source>
</evidence>
<evidence type="ECO:0000256" key="5">
    <source>
        <dbReference type="ARBA" id="ARBA00022801"/>
    </source>
</evidence>
<comment type="catalytic activity">
    <reaction evidence="9">
        <text>O-phospho-L-threonyl-[protein] + H2O = L-threonyl-[protein] + phosphate</text>
        <dbReference type="Rhea" id="RHEA:47004"/>
        <dbReference type="Rhea" id="RHEA-COMP:11060"/>
        <dbReference type="Rhea" id="RHEA-COMP:11605"/>
        <dbReference type="ChEBI" id="CHEBI:15377"/>
        <dbReference type="ChEBI" id="CHEBI:30013"/>
        <dbReference type="ChEBI" id="CHEBI:43474"/>
        <dbReference type="ChEBI" id="CHEBI:61977"/>
        <dbReference type="EC" id="3.1.3.16"/>
    </reaction>
</comment>
<proteinExistence type="inferred from homology"/>
<dbReference type="SMART" id="SM00195">
    <property type="entry name" value="DSPc"/>
    <property type="match status" value="1"/>
</dbReference>
<dbReference type="PROSITE" id="PS00383">
    <property type="entry name" value="TYR_PHOSPHATASE_1"/>
    <property type="match status" value="1"/>
</dbReference>
<name>A0A8J1UHK6_OWEFU</name>
<dbReference type="Proteomes" id="UP000749559">
    <property type="component" value="Unassembled WGS sequence"/>
</dbReference>
<reference evidence="11" key="1">
    <citation type="submission" date="2022-03" db="EMBL/GenBank/DDBJ databases">
        <authorList>
            <person name="Martin C."/>
        </authorList>
    </citation>
    <scope>NUCLEOTIDE SEQUENCE</scope>
</reference>
<dbReference type="OrthoDB" id="10252009at2759"/>
<evidence type="ECO:0000256" key="9">
    <source>
        <dbReference type="ARBA" id="ARBA00048336"/>
    </source>
</evidence>
<gene>
    <name evidence="11" type="ORF">OFUS_LOCUS14111</name>
</gene>
<comment type="caution">
    <text evidence="11">The sequence shown here is derived from an EMBL/GenBank/DDBJ whole genome shotgun (WGS) entry which is preliminary data.</text>
</comment>
<dbReference type="GO" id="GO:0008579">
    <property type="term" value="F:JUN kinase phosphatase activity"/>
    <property type="evidence" value="ECO:0007669"/>
    <property type="project" value="TreeGrafter"/>
</dbReference>
<dbReference type="GO" id="GO:0004722">
    <property type="term" value="F:protein serine/threonine phosphatase activity"/>
    <property type="evidence" value="ECO:0007669"/>
    <property type="project" value="UniProtKB-EC"/>
</dbReference>
<dbReference type="FunFam" id="3.90.190.10:FF:000056">
    <property type="entry name" value="Dual specificity phosphatase 12"/>
    <property type="match status" value="1"/>
</dbReference>
<dbReference type="Pfam" id="PF00782">
    <property type="entry name" value="DSPc"/>
    <property type="match status" value="1"/>
</dbReference>
<sequence>MSFLNQIQGFKPQQLKSTVTTVTTVDGRTLEESRDKYGRIKSEMVSQGAQGFVGDTKLDLQIAEVLPGLYLSSQDVAADVDILEQHDITHILNVASMIENWFPDDFKYLKIEILDIPESDISKHFPECFKFIDEALGSKGRVLVHCNAGVSRSATIVIAYIMRTERMTLQEAHSKVAGVRPCIRPNAGFQHQLKTYEKLLQSENNTSKSK</sequence>
<evidence type="ECO:0000256" key="8">
    <source>
        <dbReference type="ARBA" id="ARBA00047761"/>
    </source>
</evidence>
<dbReference type="InterPro" id="IPR029021">
    <property type="entry name" value="Prot-tyrosine_phosphatase-like"/>
</dbReference>
<organism evidence="11 12">
    <name type="scientific">Owenia fusiformis</name>
    <name type="common">Polychaete worm</name>
    <dbReference type="NCBI Taxonomy" id="6347"/>
    <lineage>
        <taxon>Eukaryota</taxon>
        <taxon>Metazoa</taxon>
        <taxon>Spiralia</taxon>
        <taxon>Lophotrochozoa</taxon>
        <taxon>Annelida</taxon>
        <taxon>Polychaeta</taxon>
        <taxon>Sedentaria</taxon>
        <taxon>Canalipalpata</taxon>
        <taxon>Sabellida</taxon>
        <taxon>Oweniida</taxon>
        <taxon>Oweniidae</taxon>
        <taxon>Owenia</taxon>
    </lineage>
</organism>
<keyword evidence="12" id="KW-1185">Reference proteome</keyword>
<dbReference type="GO" id="GO:0005634">
    <property type="term" value="C:nucleus"/>
    <property type="evidence" value="ECO:0007669"/>
    <property type="project" value="UniProtKB-SubCell"/>
</dbReference>
<evidence type="ECO:0000256" key="6">
    <source>
        <dbReference type="ARBA" id="ARBA00022912"/>
    </source>
</evidence>
<comment type="catalytic activity">
    <reaction evidence="10">
        <text>O-phospho-L-tyrosyl-[protein] + H2O = L-tyrosyl-[protein] + phosphate</text>
        <dbReference type="Rhea" id="RHEA:10684"/>
        <dbReference type="Rhea" id="RHEA-COMP:10136"/>
        <dbReference type="Rhea" id="RHEA-COMP:20101"/>
        <dbReference type="ChEBI" id="CHEBI:15377"/>
        <dbReference type="ChEBI" id="CHEBI:43474"/>
        <dbReference type="ChEBI" id="CHEBI:46858"/>
        <dbReference type="ChEBI" id="CHEBI:61978"/>
        <dbReference type="EC" id="3.1.3.48"/>
    </reaction>
</comment>
<evidence type="ECO:0000256" key="2">
    <source>
        <dbReference type="ARBA" id="ARBA00004496"/>
    </source>
</evidence>
<comment type="similarity">
    <text evidence="3">Belongs to the protein-tyrosine phosphatase family. Non-receptor class dual specificity subfamily.</text>
</comment>
<keyword evidence="4" id="KW-0963">Cytoplasm</keyword>
<evidence type="ECO:0000256" key="1">
    <source>
        <dbReference type="ARBA" id="ARBA00004123"/>
    </source>
</evidence>
<dbReference type="GO" id="GO:0005737">
    <property type="term" value="C:cytoplasm"/>
    <property type="evidence" value="ECO:0007669"/>
    <property type="project" value="UniProtKB-SubCell"/>
</dbReference>
<dbReference type="InterPro" id="IPR000340">
    <property type="entry name" value="Dual-sp_phosphatase_cat-dom"/>
</dbReference>
<dbReference type="InterPro" id="IPR016130">
    <property type="entry name" value="Tyr_Pase_AS"/>
</dbReference>
<keyword evidence="7" id="KW-0539">Nucleus</keyword>
<dbReference type="InterPro" id="IPR020422">
    <property type="entry name" value="TYR_PHOSPHATASE_DUAL_dom"/>
</dbReference>
<dbReference type="PANTHER" id="PTHR46377:SF1">
    <property type="entry name" value="DUAL SPECIFICITY PROTEIN PHOSPHATASE 19"/>
    <property type="match status" value="1"/>
</dbReference>
<keyword evidence="5" id="KW-0378">Hydrolase</keyword>
<evidence type="ECO:0000256" key="4">
    <source>
        <dbReference type="ARBA" id="ARBA00022490"/>
    </source>
</evidence>
<comment type="catalytic activity">
    <reaction evidence="8">
        <text>O-phospho-L-seryl-[protein] + H2O = L-seryl-[protein] + phosphate</text>
        <dbReference type="Rhea" id="RHEA:20629"/>
        <dbReference type="Rhea" id="RHEA-COMP:9863"/>
        <dbReference type="Rhea" id="RHEA-COMP:11604"/>
        <dbReference type="ChEBI" id="CHEBI:15377"/>
        <dbReference type="ChEBI" id="CHEBI:29999"/>
        <dbReference type="ChEBI" id="CHEBI:43474"/>
        <dbReference type="ChEBI" id="CHEBI:83421"/>
        <dbReference type="EC" id="3.1.3.16"/>
    </reaction>
</comment>
<dbReference type="PROSITE" id="PS50054">
    <property type="entry name" value="TYR_PHOSPHATASE_DUAL"/>
    <property type="match status" value="1"/>
</dbReference>
<evidence type="ECO:0000256" key="7">
    <source>
        <dbReference type="ARBA" id="ARBA00023242"/>
    </source>
</evidence>
<dbReference type="SUPFAM" id="SSF52799">
    <property type="entry name" value="(Phosphotyrosine protein) phosphatases II"/>
    <property type="match status" value="1"/>
</dbReference>
<accession>A0A8J1UHK6</accession>
<evidence type="ECO:0000313" key="12">
    <source>
        <dbReference type="Proteomes" id="UP000749559"/>
    </source>
</evidence>
<dbReference type="EMBL" id="CAIIXF020000007">
    <property type="protein sequence ID" value="CAH1788616.1"/>
    <property type="molecule type" value="Genomic_DNA"/>
</dbReference>
<dbReference type="InterPro" id="IPR000387">
    <property type="entry name" value="Tyr_Pase_dom"/>
</dbReference>
<dbReference type="AlphaFoldDB" id="A0A8J1UHK6"/>
<dbReference type="PRINTS" id="PR01908">
    <property type="entry name" value="ADSPHPHTASE"/>
</dbReference>
<evidence type="ECO:0000256" key="10">
    <source>
        <dbReference type="ARBA" id="ARBA00051722"/>
    </source>
</evidence>
<keyword evidence="6" id="KW-0904">Protein phosphatase</keyword>
<protein>
    <submittedName>
        <fullName evidence="11">Uncharacterized protein</fullName>
    </submittedName>
</protein>
<dbReference type="Gene3D" id="3.90.190.10">
    <property type="entry name" value="Protein tyrosine phosphatase superfamily"/>
    <property type="match status" value="1"/>
</dbReference>